<evidence type="ECO:0000313" key="2">
    <source>
        <dbReference type="EMBL" id="MDF2261402.1"/>
    </source>
</evidence>
<protein>
    <submittedName>
        <fullName evidence="2">Uncharacterized protein</fullName>
    </submittedName>
</protein>
<gene>
    <name evidence="2" type="ORF">P2L57_38490</name>
</gene>
<reference evidence="2 3" key="1">
    <citation type="submission" date="2023-03" db="EMBL/GenBank/DDBJ databases">
        <title>Draft genome sequence of type strain Streptomyces ferralitis JCM 14344.</title>
        <authorList>
            <person name="Klaysubun C."/>
            <person name="Duangmal K."/>
        </authorList>
    </citation>
    <scope>NUCLEOTIDE SEQUENCE [LARGE SCALE GENOMIC DNA]</scope>
    <source>
        <strain evidence="2 3">JCM 14344</strain>
    </source>
</reference>
<proteinExistence type="predicted"/>
<sequence length="65" mass="7347">MNRATSSVRSVGMPQAGQSRPQAGQRPGLLDGQTPEAQELAGWLRHLTWHLTQRELEERFTYGRT</sequence>
<accession>A0ABT5ZC25</accession>
<organism evidence="2 3">
    <name type="scientific">Streptantibioticus ferralitis</name>
    <dbReference type="NCBI Taxonomy" id="236510"/>
    <lineage>
        <taxon>Bacteria</taxon>
        <taxon>Bacillati</taxon>
        <taxon>Actinomycetota</taxon>
        <taxon>Actinomycetes</taxon>
        <taxon>Kitasatosporales</taxon>
        <taxon>Streptomycetaceae</taxon>
        <taxon>Streptantibioticus</taxon>
    </lineage>
</organism>
<evidence type="ECO:0000256" key="1">
    <source>
        <dbReference type="SAM" id="MobiDB-lite"/>
    </source>
</evidence>
<evidence type="ECO:0000313" key="3">
    <source>
        <dbReference type="Proteomes" id="UP001220022"/>
    </source>
</evidence>
<feature type="region of interest" description="Disordered" evidence="1">
    <location>
        <begin position="1"/>
        <end position="34"/>
    </location>
</feature>
<dbReference type="RefSeq" id="WP_275822973.1">
    <property type="nucleotide sequence ID" value="NZ_BAAANM010000048.1"/>
</dbReference>
<name>A0ABT5ZC25_9ACTN</name>
<keyword evidence="3" id="KW-1185">Reference proteome</keyword>
<dbReference type="EMBL" id="JARHTQ010000057">
    <property type="protein sequence ID" value="MDF2261402.1"/>
    <property type="molecule type" value="Genomic_DNA"/>
</dbReference>
<dbReference type="Proteomes" id="UP001220022">
    <property type="component" value="Unassembled WGS sequence"/>
</dbReference>
<comment type="caution">
    <text evidence="2">The sequence shown here is derived from an EMBL/GenBank/DDBJ whole genome shotgun (WGS) entry which is preliminary data.</text>
</comment>